<protein>
    <submittedName>
        <fullName evidence="2">Uncharacterized protein</fullName>
    </submittedName>
</protein>
<feature type="compositionally biased region" description="Polar residues" evidence="1">
    <location>
        <begin position="75"/>
        <end position="106"/>
    </location>
</feature>
<sequence>MLFLAPRPSPNSKTPPALLLNATSPPPPPAPTAAEPPPPLPSSPSPAPTSTQHPSAPHRPSPSPRKYQSRHRPRSTSSATPRLCTTTPRISSPLLSHDGLTTPSSWRRSRLSGVDQACVAAGPDGPSRLRPTLLPLDSSSCARPASNELRLPTSAERASAAQYPSNVCL</sequence>
<dbReference type="OMA" id="WIEIEAA"/>
<accession>A0A5P1F1T1</accession>
<feature type="region of interest" description="Disordered" evidence="1">
    <location>
        <begin position="1"/>
        <end position="169"/>
    </location>
</feature>
<keyword evidence="3" id="KW-1185">Reference proteome</keyword>
<dbReference type="Gramene" id="ONK72318">
    <property type="protein sequence ID" value="ONK72318"/>
    <property type="gene ID" value="A4U43_C04F18090"/>
</dbReference>
<dbReference type="AlphaFoldDB" id="A0A5P1F1T1"/>
<organism evidence="2 3">
    <name type="scientific">Asparagus officinalis</name>
    <name type="common">Garden asparagus</name>
    <dbReference type="NCBI Taxonomy" id="4686"/>
    <lineage>
        <taxon>Eukaryota</taxon>
        <taxon>Viridiplantae</taxon>
        <taxon>Streptophyta</taxon>
        <taxon>Embryophyta</taxon>
        <taxon>Tracheophyta</taxon>
        <taxon>Spermatophyta</taxon>
        <taxon>Magnoliopsida</taxon>
        <taxon>Liliopsida</taxon>
        <taxon>Asparagales</taxon>
        <taxon>Asparagaceae</taxon>
        <taxon>Asparagoideae</taxon>
        <taxon>Asparagus</taxon>
    </lineage>
</organism>
<feature type="compositionally biased region" description="Pro residues" evidence="1">
    <location>
        <begin position="24"/>
        <end position="47"/>
    </location>
</feature>
<evidence type="ECO:0000313" key="2">
    <source>
        <dbReference type="EMBL" id="ONK72318.1"/>
    </source>
</evidence>
<evidence type="ECO:0000313" key="3">
    <source>
        <dbReference type="Proteomes" id="UP000243459"/>
    </source>
</evidence>
<proteinExistence type="predicted"/>
<feature type="compositionally biased region" description="Low complexity" evidence="1">
    <location>
        <begin position="14"/>
        <end position="23"/>
    </location>
</feature>
<gene>
    <name evidence="2" type="ORF">A4U43_C04F18090</name>
</gene>
<evidence type="ECO:0000256" key="1">
    <source>
        <dbReference type="SAM" id="MobiDB-lite"/>
    </source>
</evidence>
<name>A0A5P1F1T1_ASPOF</name>
<reference evidence="3" key="1">
    <citation type="journal article" date="2017" name="Nat. Commun.">
        <title>The asparagus genome sheds light on the origin and evolution of a young Y chromosome.</title>
        <authorList>
            <person name="Harkess A."/>
            <person name="Zhou J."/>
            <person name="Xu C."/>
            <person name="Bowers J.E."/>
            <person name="Van der Hulst R."/>
            <person name="Ayyampalayam S."/>
            <person name="Mercati F."/>
            <person name="Riccardi P."/>
            <person name="McKain M.R."/>
            <person name="Kakrana A."/>
            <person name="Tang H."/>
            <person name="Ray J."/>
            <person name="Groenendijk J."/>
            <person name="Arikit S."/>
            <person name="Mathioni S.M."/>
            <person name="Nakano M."/>
            <person name="Shan H."/>
            <person name="Telgmann-Rauber A."/>
            <person name="Kanno A."/>
            <person name="Yue Z."/>
            <person name="Chen H."/>
            <person name="Li W."/>
            <person name="Chen Y."/>
            <person name="Xu X."/>
            <person name="Zhang Y."/>
            <person name="Luo S."/>
            <person name="Chen H."/>
            <person name="Gao J."/>
            <person name="Mao Z."/>
            <person name="Pires J.C."/>
            <person name="Luo M."/>
            <person name="Kudrna D."/>
            <person name="Wing R.A."/>
            <person name="Meyers B.C."/>
            <person name="Yi K."/>
            <person name="Kong H."/>
            <person name="Lavrijsen P."/>
            <person name="Sunseri F."/>
            <person name="Falavigna A."/>
            <person name="Ye Y."/>
            <person name="Leebens-Mack J.H."/>
            <person name="Chen G."/>
        </authorList>
    </citation>
    <scope>NUCLEOTIDE SEQUENCE [LARGE SCALE GENOMIC DNA]</scope>
    <source>
        <strain evidence="3">cv. DH0086</strain>
    </source>
</reference>
<dbReference type="Proteomes" id="UP000243459">
    <property type="component" value="Chromosome 4"/>
</dbReference>
<dbReference type="EMBL" id="CM007384">
    <property type="protein sequence ID" value="ONK72318.1"/>
    <property type="molecule type" value="Genomic_DNA"/>
</dbReference>